<keyword evidence="6" id="KW-1185">Reference proteome</keyword>
<evidence type="ECO:0000256" key="2">
    <source>
        <dbReference type="SAM" id="MobiDB-lite"/>
    </source>
</evidence>
<dbReference type="PROSITE" id="PS50103">
    <property type="entry name" value="ZF_C3H1"/>
    <property type="match status" value="1"/>
</dbReference>
<dbReference type="PROSITE" id="PS50090">
    <property type="entry name" value="MYB_LIKE"/>
    <property type="match status" value="1"/>
</dbReference>
<dbReference type="InterPro" id="IPR000571">
    <property type="entry name" value="Znf_CCCH"/>
</dbReference>
<dbReference type="SMART" id="SM00343">
    <property type="entry name" value="ZnF_C2HC"/>
    <property type="match status" value="4"/>
</dbReference>
<evidence type="ECO:0000313" key="6">
    <source>
        <dbReference type="Proteomes" id="UP001590951"/>
    </source>
</evidence>
<feature type="compositionally biased region" description="Polar residues" evidence="2">
    <location>
        <begin position="1"/>
        <end position="10"/>
    </location>
</feature>
<dbReference type="InterPro" id="IPR013087">
    <property type="entry name" value="Znf_C2H2_type"/>
</dbReference>
<dbReference type="SMART" id="SM00717">
    <property type="entry name" value="SANT"/>
    <property type="match status" value="1"/>
</dbReference>
<feature type="compositionally biased region" description="Low complexity" evidence="2">
    <location>
        <begin position="697"/>
        <end position="710"/>
    </location>
</feature>
<evidence type="ECO:0000256" key="1">
    <source>
        <dbReference type="PROSITE-ProRule" id="PRU00723"/>
    </source>
</evidence>
<proteinExistence type="predicted"/>
<organism evidence="5 6">
    <name type="scientific">Lepraria finkii</name>
    <dbReference type="NCBI Taxonomy" id="1340010"/>
    <lineage>
        <taxon>Eukaryota</taxon>
        <taxon>Fungi</taxon>
        <taxon>Dikarya</taxon>
        <taxon>Ascomycota</taxon>
        <taxon>Pezizomycotina</taxon>
        <taxon>Lecanoromycetes</taxon>
        <taxon>OSLEUM clade</taxon>
        <taxon>Lecanoromycetidae</taxon>
        <taxon>Lecanorales</taxon>
        <taxon>Lecanorineae</taxon>
        <taxon>Stereocaulaceae</taxon>
        <taxon>Lepraria</taxon>
    </lineage>
</organism>
<dbReference type="Proteomes" id="UP001590951">
    <property type="component" value="Unassembled WGS sequence"/>
</dbReference>
<gene>
    <name evidence="5" type="ORF">ABVK25_002979</name>
</gene>
<reference evidence="5 6" key="1">
    <citation type="submission" date="2024-09" db="EMBL/GenBank/DDBJ databases">
        <title>Rethinking Asexuality: The Enigmatic Case of Functional Sexual Genes in Lepraria (Stereocaulaceae).</title>
        <authorList>
            <person name="Doellman M."/>
            <person name="Sun Y."/>
            <person name="Barcenas-Pena A."/>
            <person name="Lumbsch H.T."/>
            <person name="Grewe F."/>
        </authorList>
    </citation>
    <scope>NUCLEOTIDE SEQUENCE [LARGE SCALE GENOMIC DNA]</scope>
    <source>
        <strain evidence="5 6">Grewe 0041</strain>
    </source>
</reference>
<dbReference type="Gene3D" id="1.10.10.60">
    <property type="entry name" value="Homeodomain-like"/>
    <property type="match status" value="1"/>
</dbReference>
<feature type="region of interest" description="Disordered" evidence="2">
    <location>
        <begin position="1"/>
        <end position="24"/>
    </location>
</feature>
<feature type="domain" description="C3H1-type" evidence="4">
    <location>
        <begin position="913"/>
        <end position="944"/>
    </location>
</feature>
<feature type="domain" description="Myb-like" evidence="3">
    <location>
        <begin position="27"/>
        <end position="69"/>
    </location>
</feature>
<dbReference type="InterPro" id="IPR001005">
    <property type="entry name" value="SANT/Myb"/>
</dbReference>
<dbReference type="EMBL" id="JBHFEH010000007">
    <property type="protein sequence ID" value="KAL2056585.1"/>
    <property type="molecule type" value="Genomic_DNA"/>
</dbReference>
<accession>A0ABR4BFG3</accession>
<dbReference type="Pfam" id="PF00249">
    <property type="entry name" value="Myb_DNA-binding"/>
    <property type="match status" value="1"/>
</dbReference>
<keyword evidence="1" id="KW-0479">Metal-binding</keyword>
<dbReference type="InterPro" id="IPR009057">
    <property type="entry name" value="Homeodomain-like_sf"/>
</dbReference>
<feature type="compositionally biased region" description="Basic and acidic residues" evidence="2">
    <location>
        <begin position="12"/>
        <end position="24"/>
    </location>
</feature>
<dbReference type="SMART" id="SM00355">
    <property type="entry name" value="ZnF_C2H2"/>
    <property type="match status" value="3"/>
</dbReference>
<feature type="region of interest" description="Disordered" evidence="2">
    <location>
        <begin position="597"/>
        <end position="710"/>
    </location>
</feature>
<feature type="region of interest" description="Disordered" evidence="2">
    <location>
        <begin position="176"/>
        <end position="200"/>
    </location>
</feature>
<dbReference type="InterPro" id="IPR001878">
    <property type="entry name" value="Znf_CCHC"/>
</dbReference>
<dbReference type="CDD" id="cd00167">
    <property type="entry name" value="SANT"/>
    <property type="match status" value="1"/>
</dbReference>
<feature type="region of interest" description="Disordered" evidence="2">
    <location>
        <begin position="393"/>
        <end position="495"/>
    </location>
</feature>
<keyword evidence="1" id="KW-0863">Zinc-finger</keyword>
<sequence>MSQTPIQSPRSQKKDRPIGPPVKHLERWSTAEDYEIIRGREEREGWEDISKKLPGRTVQGCRMRYYSYLKQNTKWYKEKQYELAAVYQRLKHDLWNPIANELGIPWQECEAMHWAIGENETAQQAANAEPRELGQRVHELARVYNRLKHDLWNPIANELGIPWHECEAMHWAMGEKSQRQPFPEAPDEALNHQRASPSTKKKNYPYCCFRCDRLRFYLTRDGWKRHMREHETVFPCMQCEEDSDTARNPPSYKRKATLVNHLFDIHKMSDSDASARADKWRKTVKKKYFSCGFCVSLFYKIDEQLNHIAEHFRSCQHISGWNISKVIQGLILQPGVFLEWQHCFGAGDPRSQDFAWKGSVADDLQLRLELGVEDANVLATAAISQAIRTEIPQHSDEASVTGGFKNSHKAPISLQTQILPPPGVDPNSATRDMCERVQAAKYTPVRSSPPQRGRQVENPESGVRRKKRRRIDSTISIEKSPQETRETNLAKPIPRTPYAEEQVLFEQNPDLHPAAADSTASKSWSAAENAKMDRLRGSGKPKTLYERYKAGFWKPIAAYLGIYRLACEAKHWAIGQDDMAHEANAIPFAIAAADAEPREPGRVVRGDGTLQPTQVSEARDITPFRSPSVDGCPHEPGTPGRLALTPINSEQSFSLYKEDDNQGEKDNKGEEEEYEEKDNRGEEEEDKEEDNEATDLSISHCSSSHSPIAAPWNNHQTEITILGDDDNRCDNYGCNSFHSHFDCPLKKKCWGCRSKNHFTSDCPMTCTNCCSAGHTSKHCEDFEMDPYTGIARPRRSLKPGSSAYTILPAPSQSKIYQCDNYACRDLHSHWDCPLPAICWGCRSSEHFWSGCRERCGKCGAQRHISKYCDEFEMWGNGMSRPIRRPDDIATNTMKRKRENDMQETFPSQTHDKNGNKIYCTFWLRTGRCAFKATPRGCKLKHEIPPKEATQREIGINISAPWLRNDPVVQGLEYKR</sequence>
<evidence type="ECO:0000259" key="3">
    <source>
        <dbReference type="PROSITE" id="PS50090"/>
    </source>
</evidence>
<evidence type="ECO:0000313" key="5">
    <source>
        <dbReference type="EMBL" id="KAL2056585.1"/>
    </source>
</evidence>
<feature type="compositionally biased region" description="Basic and acidic residues" evidence="2">
    <location>
        <begin position="656"/>
        <end position="668"/>
    </location>
</feature>
<protein>
    <submittedName>
        <fullName evidence="5">Uncharacterized protein</fullName>
    </submittedName>
</protein>
<dbReference type="SUPFAM" id="SSF46689">
    <property type="entry name" value="Homeodomain-like"/>
    <property type="match status" value="1"/>
</dbReference>
<feature type="compositionally biased region" description="Acidic residues" evidence="2">
    <location>
        <begin position="669"/>
        <end position="693"/>
    </location>
</feature>
<feature type="zinc finger region" description="C3H1-type" evidence="1">
    <location>
        <begin position="913"/>
        <end position="944"/>
    </location>
</feature>
<name>A0ABR4BFG3_9LECA</name>
<comment type="caution">
    <text evidence="5">The sequence shown here is derived from an EMBL/GenBank/DDBJ whole genome shotgun (WGS) entry which is preliminary data.</text>
</comment>
<keyword evidence="1" id="KW-0862">Zinc</keyword>
<evidence type="ECO:0000259" key="4">
    <source>
        <dbReference type="PROSITE" id="PS50103"/>
    </source>
</evidence>